<keyword evidence="1" id="KW-0808">Transferase</keyword>
<evidence type="ECO:0000313" key="4">
    <source>
        <dbReference type="EMBL" id="GAA2032063.1"/>
    </source>
</evidence>
<dbReference type="RefSeq" id="WP_344666681.1">
    <property type="nucleotide sequence ID" value="NZ_BAAAQN010000018.1"/>
</dbReference>
<keyword evidence="2" id="KW-0012">Acyltransferase</keyword>
<dbReference type="Pfam" id="PF00583">
    <property type="entry name" value="Acetyltransf_1"/>
    <property type="match status" value="1"/>
</dbReference>
<comment type="caution">
    <text evidence="4">The sequence shown here is derived from an EMBL/GenBank/DDBJ whole genome shotgun (WGS) entry which is preliminary data.</text>
</comment>
<dbReference type="SUPFAM" id="SSF55729">
    <property type="entry name" value="Acyl-CoA N-acyltransferases (Nat)"/>
    <property type="match status" value="2"/>
</dbReference>
<feature type="domain" description="N-acetyltransferase" evidence="3">
    <location>
        <begin position="3"/>
        <end position="151"/>
    </location>
</feature>
<proteinExistence type="predicted"/>
<dbReference type="PROSITE" id="PS51186">
    <property type="entry name" value="GNAT"/>
    <property type="match status" value="2"/>
</dbReference>
<dbReference type="PANTHER" id="PTHR43877">
    <property type="entry name" value="AMINOALKYLPHOSPHONATE N-ACETYLTRANSFERASE-RELATED-RELATED"/>
    <property type="match status" value="1"/>
</dbReference>
<protein>
    <recommendedName>
        <fullName evidence="3">N-acetyltransferase domain-containing protein</fullName>
    </recommendedName>
</protein>
<sequence>MTIDIRELDPAQPETLAALLPVFQAALAVDAPLHARPDTAFMRLVTAARVDQHRVFLAAYDDGAPIGYGCLIHNLIVNQDMVFADIWVLPERRADVAAPLIEAFKEYARGRGATRFVGGSTEPAAAGYDPVFTAGGGRKVDADQRSQLDLTTIDRDQYAAWAAPSEKNAHYRVESWLAPTPEDLLPALAIAGEAMHDAPSTLEFEHPPPDVDRRRRREAFFAALDVRKYNIAAFAEDGVVAGFHEVLVVPGFRMADIDHTAVTAPFRGHGLGLRLKAALTLRLLADEPHVDLIGTWNNTDNEPMLRVNQTLGYRPAEVWNTWQFDL</sequence>
<name>A0ABP5FUR6_9ACTN</name>
<dbReference type="Proteomes" id="UP001500751">
    <property type="component" value="Unassembled WGS sequence"/>
</dbReference>
<accession>A0ABP5FUR6</accession>
<dbReference type="InterPro" id="IPR050832">
    <property type="entry name" value="Bact_Acetyltransf"/>
</dbReference>
<dbReference type="CDD" id="cd04301">
    <property type="entry name" value="NAT_SF"/>
    <property type="match status" value="1"/>
</dbReference>
<reference evidence="5" key="1">
    <citation type="journal article" date="2019" name="Int. J. Syst. Evol. Microbiol.">
        <title>The Global Catalogue of Microorganisms (GCM) 10K type strain sequencing project: providing services to taxonomists for standard genome sequencing and annotation.</title>
        <authorList>
            <consortium name="The Broad Institute Genomics Platform"/>
            <consortium name="The Broad Institute Genome Sequencing Center for Infectious Disease"/>
            <person name="Wu L."/>
            <person name="Ma J."/>
        </authorList>
    </citation>
    <scope>NUCLEOTIDE SEQUENCE [LARGE SCALE GENOMIC DNA]</scope>
    <source>
        <strain evidence="5">JCM 16014</strain>
    </source>
</reference>
<keyword evidence="5" id="KW-1185">Reference proteome</keyword>
<evidence type="ECO:0000259" key="3">
    <source>
        <dbReference type="PROSITE" id="PS51186"/>
    </source>
</evidence>
<evidence type="ECO:0000256" key="1">
    <source>
        <dbReference type="ARBA" id="ARBA00022679"/>
    </source>
</evidence>
<feature type="domain" description="N-acetyltransferase" evidence="3">
    <location>
        <begin position="174"/>
        <end position="326"/>
    </location>
</feature>
<dbReference type="InterPro" id="IPR000182">
    <property type="entry name" value="GNAT_dom"/>
</dbReference>
<evidence type="ECO:0000256" key="2">
    <source>
        <dbReference type="ARBA" id="ARBA00023315"/>
    </source>
</evidence>
<dbReference type="EMBL" id="BAAAQN010000018">
    <property type="protein sequence ID" value="GAA2032063.1"/>
    <property type="molecule type" value="Genomic_DNA"/>
</dbReference>
<organism evidence="4 5">
    <name type="scientific">Catenulispora yoronensis</name>
    <dbReference type="NCBI Taxonomy" id="450799"/>
    <lineage>
        <taxon>Bacteria</taxon>
        <taxon>Bacillati</taxon>
        <taxon>Actinomycetota</taxon>
        <taxon>Actinomycetes</taxon>
        <taxon>Catenulisporales</taxon>
        <taxon>Catenulisporaceae</taxon>
        <taxon>Catenulispora</taxon>
    </lineage>
</organism>
<evidence type="ECO:0000313" key="5">
    <source>
        <dbReference type="Proteomes" id="UP001500751"/>
    </source>
</evidence>
<dbReference type="InterPro" id="IPR016181">
    <property type="entry name" value="Acyl_CoA_acyltransferase"/>
</dbReference>
<gene>
    <name evidence="4" type="ORF">GCM10009839_35160</name>
</gene>
<dbReference type="Gene3D" id="3.40.630.30">
    <property type="match status" value="1"/>
</dbReference>